<protein>
    <recommendedName>
        <fullName evidence="14">DUF221-domain-containing protein</fullName>
    </recommendedName>
</protein>
<feature type="domain" description="CSC1/OSCA1-like 7TM region" evidence="8">
    <location>
        <begin position="374"/>
        <end position="643"/>
    </location>
</feature>
<feature type="domain" description="CSC1/OSCA1-like cytosolic" evidence="11">
    <location>
        <begin position="182"/>
        <end position="359"/>
    </location>
</feature>
<dbReference type="InterPro" id="IPR045122">
    <property type="entry name" value="Csc1-like"/>
</dbReference>
<dbReference type="GeneID" id="70233178"/>
<dbReference type="InterPro" id="IPR027815">
    <property type="entry name" value="CSC1/OSCA1-like_cyt"/>
</dbReference>
<feature type="transmembrane region" description="Helical" evidence="7">
    <location>
        <begin position="624"/>
        <end position="645"/>
    </location>
</feature>
<evidence type="ECO:0000259" key="11">
    <source>
        <dbReference type="Pfam" id="PF14703"/>
    </source>
</evidence>
<dbReference type="Proteomes" id="UP000769157">
    <property type="component" value="Unassembled WGS sequence"/>
</dbReference>
<feature type="domain" description="CSC1/OSCA1-like N-terminal transmembrane" evidence="10">
    <location>
        <begin position="11"/>
        <end position="159"/>
    </location>
</feature>
<evidence type="ECO:0000259" key="9">
    <source>
        <dbReference type="Pfam" id="PF12621"/>
    </source>
</evidence>
<proteinExistence type="inferred from homology"/>
<organism evidence="12 13">
    <name type="scientific">Ogataea philodendri</name>
    <dbReference type="NCBI Taxonomy" id="1378263"/>
    <lineage>
        <taxon>Eukaryota</taxon>
        <taxon>Fungi</taxon>
        <taxon>Dikarya</taxon>
        <taxon>Ascomycota</taxon>
        <taxon>Saccharomycotina</taxon>
        <taxon>Pichiomycetes</taxon>
        <taxon>Pichiales</taxon>
        <taxon>Pichiaceae</taxon>
        <taxon>Ogataea</taxon>
    </lineage>
</organism>
<feature type="transmembrane region" description="Helical" evidence="7">
    <location>
        <begin position="374"/>
        <end position="398"/>
    </location>
</feature>
<dbReference type="InterPro" id="IPR022257">
    <property type="entry name" value="PHM7_ext"/>
</dbReference>
<evidence type="ECO:0000256" key="2">
    <source>
        <dbReference type="ARBA" id="ARBA00007779"/>
    </source>
</evidence>
<feature type="transmembrane region" description="Helical" evidence="7">
    <location>
        <begin position="89"/>
        <end position="110"/>
    </location>
</feature>
<dbReference type="AlphaFoldDB" id="A0A9P8PFI7"/>
<dbReference type="InterPro" id="IPR003864">
    <property type="entry name" value="CSC1/OSCA1-like_7TM"/>
</dbReference>
<evidence type="ECO:0000313" key="13">
    <source>
        <dbReference type="Proteomes" id="UP000769157"/>
    </source>
</evidence>
<feature type="domain" description="10TM putative phosphate transporter extracellular tail" evidence="9">
    <location>
        <begin position="766"/>
        <end position="856"/>
    </location>
</feature>
<keyword evidence="4 7" id="KW-0812">Transmembrane</keyword>
<feature type="transmembrane region" description="Helical" evidence="7">
    <location>
        <begin position="512"/>
        <end position="540"/>
    </location>
</feature>
<dbReference type="PANTHER" id="PTHR13018">
    <property type="entry name" value="PROBABLE MEMBRANE PROTEIN DUF221-RELATED"/>
    <property type="match status" value="1"/>
</dbReference>
<evidence type="ECO:0000256" key="3">
    <source>
        <dbReference type="ARBA" id="ARBA00022448"/>
    </source>
</evidence>
<keyword evidence="3" id="KW-0813">Transport</keyword>
<feature type="transmembrane region" description="Helical" evidence="7">
    <location>
        <begin position="138"/>
        <end position="157"/>
    </location>
</feature>
<reference evidence="12" key="1">
    <citation type="journal article" date="2021" name="Open Biol.">
        <title>Shared evolutionary footprints suggest mitochondrial oxidative damage underlies multiple complex I losses in fungi.</title>
        <authorList>
            <person name="Schikora-Tamarit M.A."/>
            <person name="Marcet-Houben M."/>
            <person name="Nosek J."/>
            <person name="Gabaldon T."/>
        </authorList>
    </citation>
    <scope>NUCLEOTIDE SEQUENCE</scope>
    <source>
        <strain evidence="12">CBS6075</strain>
    </source>
</reference>
<reference evidence="12" key="2">
    <citation type="submission" date="2021-01" db="EMBL/GenBank/DDBJ databases">
        <authorList>
            <person name="Schikora-Tamarit M.A."/>
        </authorList>
    </citation>
    <scope>NUCLEOTIDE SEQUENCE</scope>
    <source>
        <strain evidence="12">CBS6075</strain>
    </source>
</reference>
<evidence type="ECO:0000256" key="5">
    <source>
        <dbReference type="ARBA" id="ARBA00022989"/>
    </source>
</evidence>
<feature type="transmembrane region" description="Helical" evidence="7">
    <location>
        <begin position="12"/>
        <end position="33"/>
    </location>
</feature>
<dbReference type="Pfam" id="PF13967">
    <property type="entry name" value="RSN1_TM"/>
    <property type="match status" value="1"/>
</dbReference>
<dbReference type="InterPro" id="IPR032880">
    <property type="entry name" value="CSC1/OSCA1-like_N"/>
</dbReference>
<dbReference type="PANTHER" id="PTHR13018:SF26">
    <property type="entry name" value="DOMAIN PROTEIN, PUTATIVE (AFU_ORTHOLOGUE AFUA_5G10920)-RELATED"/>
    <property type="match status" value="1"/>
</dbReference>
<name>A0A9P8PFI7_9ASCO</name>
<dbReference type="Pfam" id="PF02714">
    <property type="entry name" value="RSN1_7TM"/>
    <property type="match status" value="1"/>
</dbReference>
<keyword evidence="5 7" id="KW-1133">Transmembrane helix</keyword>
<feature type="transmembrane region" description="Helical" evidence="7">
    <location>
        <begin position="587"/>
        <end position="604"/>
    </location>
</feature>
<dbReference type="OrthoDB" id="1076608at2759"/>
<evidence type="ECO:0008006" key="14">
    <source>
        <dbReference type="Google" id="ProtNLM"/>
    </source>
</evidence>
<evidence type="ECO:0000313" key="12">
    <source>
        <dbReference type="EMBL" id="KAH3670695.1"/>
    </source>
</evidence>
<accession>A0A9P8PFI7</accession>
<dbReference type="GO" id="GO:0005886">
    <property type="term" value="C:plasma membrane"/>
    <property type="evidence" value="ECO:0007669"/>
    <property type="project" value="TreeGrafter"/>
</dbReference>
<evidence type="ECO:0000256" key="1">
    <source>
        <dbReference type="ARBA" id="ARBA00004141"/>
    </source>
</evidence>
<evidence type="ECO:0000259" key="10">
    <source>
        <dbReference type="Pfam" id="PF13967"/>
    </source>
</evidence>
<keyword evidence="13" id="KW-1185">Reference proteome</keyword>
<dbReference type="RefSeq" id="XP_046064120.1">
    <property type="nucleotide sequence ID" value="XM_046201948.1"/>
</dbReference>
<feature type="transmembrane region" description="Helical" evidence="7">
    <location>
        <begin position="560"/>
        <end position="580"/>
    </location>
</feature>
<dbReference type="GO" id="GO:0005227">
    <property type="term" value="F:calcium-activated cation channel activity"/>
    <property type="evidence" value="ECO:0007669"/>
    <property type="project" value="InterPro"/>
</dbReference>
<dbReference type="Pfam" id="PF12621">
    <property type="entry name" value="PHM7_ext"/>
    <property type="match status" value="1"/>
</dbReference>
<gene>
    <name evidence="12" type="ORF">OGAPHI_001210</name>
</gene>
<dbReference type="Pfam" id="PF14703">
    <property type="entry name" value="PHM7_cyt"/>
    <property type="match status" value="1"/>
</dbReference>
<evidence type="ECO:0000256" key="4">
    <source>
        <dbReference type="ARBA" id="ARBA00022692"/>
    </source>
</evidence>
<comment type="subcellular location">
    <subcellularLocation>
        <location evidence="1">Membrane</location>
        <topology evidence="1">Multi-pass membrane protein</topology>
    </subcellularLocation>
</comment>
<evidence type="ECO:0000259" key="8">
    <source>
        <dbReference type="Pfam" id="PF02714"/>
    </source>
</evidence>
<feature type="transmembrane region" description="Helical" evidence="7">
    <location>
        <begin position="418"/>
        <end position="438"/>
    </location>
</feature>
<feature type="transmembrane region" description="Helical" evidence="7">
    <location>
        <begin position="652"/>
        <end position="669"/>
    </location>
</feature>
<evidence type="ECO:0000256" key="7">
    <source>
        <dbReference type="SAM" id="Phobius"/>
    </source>
</evidence>
<sequence length="856" mass="97355">MTSSANTSTKAVLTSIITNGVICAVFVTLFLLLRLRFKRIYQPKSSFNIVPDSEKPPPLPQDPVTWIFVLLKKPTPFIIQQAGIDGYLFLRYLVIIACIALGGMASWVILLPVNATNGKGETGLDQLGISNVKSVNRYYAHVFISWIFYGTVLFVIYRELHFYLNLRNLVLTTPAYATKLSSRTVVFQTVSDQYLDEEEFFKLFDGVKRVWVARGQRALSHRIKQRDALASKLEVTLTKMLKKAVKIKAKADKKGTPLEPSDQLSTYIPEKKRPKMRLSIFGKKVDVIDYAKEKIATLNEQIEEYQSDYSRSKPMNSITVEFENQYYAQLAAQTTIHDQPFYFSPKYTNVDPGDIIWSNMRIFWWERLLRFNSALVAIIALIVLWAIPVAFVGMISNLTYLTNKMHWLRFIYNLPKDLLGIITSLLPTVMLAILMLLLPIFIRHMAQLAGCVSVQAVEYYTQQAYFAFQVVQVFLVTTISSSFASTVTQIAEQPSKAMELLSSNLPKSSNFYISYMILQGFSISGGALFQIVGFILFYVLGRLFDNTPRKLWTRFNVIGGYQWGTMYPIYSNLAVIFLSYSIISPMIMLFTFAGFSLLYIAFLHNATYVFGKSPDAVGQNYPRAWFQTMVGLYLGEICLLGIFVVSKSWGCVVLEALLLAFTAFVHIHLNKAYDHLLTVVPNTVMRPLDGHSQTLSWKPPHANRTSNGPESFSGSLTKEGISMSELDKEEFKETKITEHLAYHAPLLIEGKDYYAKQRTENKIVQFFKPNSYYTFKRLKAYLPSSFDDFADEDPEWIRHAYDFPDVSSKCPTLWIPRDPMGLSTKEIENLRGVIAVSDQNAHFDAHGLIHWTGAPP</sequence>
<evidence type="ECO:0000256" key="6">
    <source>
        <dbReference type="ARBA" id="ARBA00023136"/>
    </source>
</evidence>
<dbReference type="EMBL" id="JAEUBE010000087">
    <property type="protein sequence ID" value="KAH3670695.1"/>
    <property type="molecule type" value="Genomic_DNA"/>
</dbReference>
<comment type="similarity">
    <text evidence="2">Belongs to the CSC1 (TC 1.A.17) family.</text>
</comment>
<keyword evidence="6 7" id="KW-0472">Membrane</keyword>
<comment type="caution">
    <text evidence="12">The sequence shown here is derived from an EMBL/GenBank/DDBJ whole genome shotgun (WGS) entry which is preliminary data.</text>
</comment>